<name>A0A926ZK27_9CYAN</name>
<organism evidence="1 2">
    <name type="scientific">Aerosakkonema funiforme FACHB-1375</name>
    <dbReference type="NCBI Taxonomy" id="2949571"/>
    <lineage>
        <taxon>Bacteria</taxon>
        <taxon>Bacillati</taxon>
        <taxon>Cyanobacteriota</taxon>
        <taxon>Cyanophyceae</taxon>
        <taxon>Oscillatoriophycideae</taxon>
        <taxon>Aerosakkonematales</taxon>
        <taxon>Aerosakkonemataceae</taxon>
        <taxon>Aerosakkonema</taxon>
    </lineage>
</organism>
<dbReference type="EMBL" id="JACJPW010000060">
    <property type="protein sequence ID" value="MBD2183606.1"/>
    <property type="molecule type" value="Genomic_DNA"/>
</dbReference>
<protein>
    <submittedName>
        <fullName evidence="1">Uncharacterized protein</fullName>
    </submittedName>
</protein>
<dbReference type="RefSeq" id="WP_190468272.1">
    <property type="nucleotide sequence ID" value="NZ_JACJPW010000060.1"/>
</dbReference>
<dbReference type="InterPro" id="IPR025478">
    <property type="entry name" value="COP23"/>
</dbReference>
<reference evidence="1" key="2">
    <citation type="submission" date="2020-08" db="EMBL/GenBank/DDBJ databases">
        <authorList>
            <person name="Chen M."/>
            <person name="Teng W."/>
            <person name="Zhao L."/>
            <person name="Hu C."/>
            <person name="Zhou Y."/>
            <person name="Han B."/>
            <person name="Song L."/>
            <person name="Shu W."/>
        </authorList>
    </citation>
    <scope>NUCLEOTIDE SEQUENCE</scope>
    <source>
        <strain evidence="1">FACHB-1375</strain>
    </source>
</reference>
<dbReference type="Proteomes" id="UP000641646">
    <property type="component" value="Unassembled WGS sequence"/>
</dbReference>
<gene>
    <name evidence="1" type="ORF">H6G03_21515</name>
</gene>
<dbReference type="Pfam" id="PF14218">
    <property type="entry name" value="COP23"/>
    <property type="match status" value="1"/>
</dbReference>
<reference evidence="1" key="1">
    <citation type="journal article" date="2015" name="ISME J.">
        <title>Draft Genome Sequence of Streptomyces incarnatus NRRL8089, which Produces the Nucleoside Antibiotic Sinefungin.</title>
        <authorList>
            <person name="Oshima K."/>
            <person name="Hattori M."/>
            <person name="Shimizu H."/>
            <person name="Fukuda K."/>
            <person name="Nemoto M."/>
            <person name="Inagaki K."/>
            <person name="Tamura T."/>
        </authorList>
    </citation>
    <scope>NUCLEOTIDE SEQUENCE</scope>
    <source>
        <strain evidence="1">FACHB-1375</strain>
    </source>
</reference>
<comment type="caution">
    <text evidence="1">The sequence shown here is derived from an EMBL/GenBank/DDBJ whole genome shotgun (WGS) entry which is preliminary data.</text>
</comment>
<keyword evidence="2" id="KW-1185">Reference proteome</keyword>
<proteinExistence type="predicted"/>
<evidence type="ECO:0000313" key="2">
    <source>
        <dbReference type="Proteomes" id="UP000641646"/>
    </source>
</evidence>
<evidence type="ECO:0000313" key="1">
    <source>
        <dbReference type="EMBL" id="MBD2183606.1"/>
    </source>
</evidence>
<accession>A0A926ZK27</accession>
<sequence>MKSKLFDRLLVTLMALGTIVPTSQPSYGQSGRDTYFCDTNNSPPTTIARTAGVNRPLITWQSTRSGLTPRQRCLEVSARFDNYSQKGQLRFIKVATLRRQPILCVASFKDGPCVGVLITLSNRAEAQRVQQRLMNSGVLATGAISQGSAQSIYIDLDKYLQTSSDDPLLEF</sequence>
<dbReference type="AlphaFoldDB" id="A0A926ZK27"/>